<protein>
    <submittedName>
        <fullName evidence="3">DNA-binding protein</fullName>
    </submittedName>
    <submittedName>
        <fullName evidence="2">Phage replication protein</fullName>
    </submittedName>
</protein>
<dbReference type="Proteomes" id="UP000303027">
    <property type="component" value="Unassembled WGS sequence"/>
</dbReference>
<reference evidence="3 4" key="1">
    <citation type="submission" date="2015-07" db="EMBL/GenBank/DDBJ databases">
        <title>Genome sequences of 64 non-O157:H7 Shiga toxin-producing Escherichia coli strains.</title>
        <authorList>
            <person name="Gonzalez-Escalona N."/>
            <person name="Toro M."/>
            <person name="Timme R."/>
            <person name="Payne J."/>
        </authorList>
    </citation>
    <scope>NUCLEOTIDE SEQUENCE [LARGE SCALE GENOMIC DNA]</scope>
    <source>
        <strain evidence="3 4">CFSAN026843</strain>
    </source>
</reference>
<comment type="caution">
    <text evidence="3">The sequence shown here is derived from an EMBL/GenBank/DDBJ whole genome shotgun (WGS) entry which is preliminary data.</text>
</comment>
<gene>
    <name evidence="2" type="primary">yfdO</name>
    <name evidence="2" type="ORF">BvCmsKKP061_04631</name>
    <name evidence="3" type="ORF">WR15_27245</name>
</gene>
<reference evidence="2 5" key="2">
    <citation type="submission" date="2018-04" db="EMBL/GenBank/DDBJ databases">
        <title>Large scale genomics of bovine and human commensal E. coli to reveal the emerging process of EHEC.</title>
        <authorList>
            <person name="Arimizu Y."/>
            <person name="Ogura Y."/>
        </authorList>
    </citation>
    <scope>NUCLEOTIDE SEQUENCE [LARGE SCALE GENOMIC DNA]</scope>
    <source>
        <strain evidence="2 5">KK-P061</strain>
    </source>
</reference>
<dbReference type="EMBL" id="LGZN01000113">
    <property type="protein sequence ID" value="KNF60544.1"/>
    <property type="molecule type" value="Genomic_DNA"/>
</dbReference>
<dbReference type="Pfam" id="PF13730">
    <property type="entry name" value="HTH_36"/>
    <property type="match status" value="1"/>
</dbReference>
<dbReference type="PATRIC" id="fig|562.7396.peg.577"/>
<dbReference type="EMBL" id="BFXY01000153">
    <property type="protein sequence ID" value="GDH60503.1"/>
    <property type="molecule type" value="Genomic_DNA"/>
</dbReference>
<name>A0A0B0VRU6_ECOLX</name>
<dbReference type="GO" id="GO:0003677">
    <property type="term" value="F:DNA binding"/>
    <property type="evidence" value="ECO:0007669"/>
    <property type="project" value="UniProtKB-KW"/>
</dbReference>
<sequence>MSSKLHGLVWEGCAFTGMILSRVAVMARLADYSNDEGVSWPAIETIRRQIGARSESTVKSAIAELAKEGWLTKEERKVGGRNVSNIYRLNVEKLEAAAAAARESYKPKRKISPAKNDPLTVDPSNIDPSTVDPSNFDGSTVDKKLPIRGAMIDPDPSVLKPDPSDKRSSCPDVSLPDKKQSSPVERFLEKHPDAHTWNVQKRQWGTREDVACAQWIWGRVVALYEQAASDDGEVSRPREPNWTTWANDVRMMRMLDGRSHRQICEMFGRVQRDSFWVKNIMSPAKLREKWDELVIRLGRSPVQRCVNHISEPDTEIPPGFRG</sequence>
<evidence type="ECO:0000313" key="4">
    <source>
        <dbReference type="Proteomes" id="UP000037564"/>
    </source>
</evidence>
<dbReference type="AlphaFoldDB" id="A0A0B0VRU6"/>
<dbReference type="InterPro" id="IPR036388">
    <property type="entry name" value="WH-like_DNA-bd_sf"/>
</dbReference>
<evidence type="ECO:0000313" key="5">
    <source>
        <dbReference type="Proteomes" id="UP000303027"/>
    </source>
</evidence>
<dbReference type="Gene3D" id="1.10.10.10">
    <property type="entry name" value="Winged helix-like DNA-binding domain superfamily/Winged helix DNA-binding domain"/>
    <property type="match status" value="1"/>
</dbReference>
<feature type="compositionally biased region" description="Basic and acidic residues" evidence="1">
    <location>
        <begin position="162"/>
        <end position="184"/>
    </location>
</feature>
<proteinExistence type="predicted"/>
<dbReference type="RefSeq" id="WP_040091029.1">
    <property type="nucleotide sequence ID" value="NZ_BFKI01000020.1"/>
</dbReference>
<organism evidence="3 4">
    <name type="scientific">Escherichia coli</name>
    <dbReference type="NCBI Taxonomy" id="562"/>
    <lineage>
        <taxon>Bacteria</taxon>
        <taxon>Pseudomonadati</taxon>
        <taxon>Pseudomonadota</taxon>
        <taxon>Gammaproteobacteria</taxon>
        <taxon>Enterobacterales</taxon>
        <taxon>Enterobacteriaceae</taxon>
        <taxon>Escherichia</taxon>
    </lineage>
</organism>
<feature type="region of interest" description="Disordered" evidence="1">
    <location>
        <begin position="102"/>
        <end position="184"/>
    </location>
</feature>
<evidence type="ECO:0000313" key="2">
    <source>
        <dbReference type="EMBL" id="GDH60503.1"/>
    </source>
</evidence>
<keyword evidence="3" id="KW-0238">DNA-binding</keyword>
<evidence type="ECO:0000313" key="3">
    <source>
        <dbReference type="EMBL" id="KNF60544.1"/>
    </source>
</evidence>
<evidence type="ECO:0000256" key="1">
    <source>
        <dbReference type="SAM" id="MobiDB-lite"/>
    </source>
</evidence>
<feature type="compositionally biased region" description="Polar residues" evidence="1">
    <location>
        <begin position="122"/>
        <end position="138"/>
    </location>
</feature>
<accession>A0A0B0VRU6</accession>
<dbReference type="Proteomes" id="UP000037564">
    <property type="component" value="Unassembled WGS sequence"/>
</dbReference>